<evidence type="ECO:0000256" key="2">
    <source>
        <dbReference type="SAM" id="MobiDB-lite"/>
    </source>
</evidence>
<protein>
    <submittedName>
        <fullName evidence="3">Uncharacterized protein</fullName>
    </submittedName>
</protein>
<proteinExistence type="predicted"/>
<dbReference type="Proteomes" id="UP000694392">
    <property type="component" value="Unplaced"/>
</dbReference>
<feature type="coiled-coil region" evidence="1">
    <location>
        <begin position="137"/>
        <end position="164"/>
    </location>
</feature>
<dbReference type="GO" id="GO:0007099">
    <property type="term" value="P:centriole replication"/>
    <property type="evidence" value="ECO:0007669"/>
    <property type="project" value="TreeGrafter"/>
</dbReference>
<accession>A0A8D0H234</accession>
<dbReference type="InterPro" id="IPR051235">
    <property type="entry name" value="CEP152/SHC-Transforming"/>
</dbReference>
<reference evidence="3" key="2">
    <citation type="submission" date="2025-09" db="UniProtKB">
        <authorList>
            <consortium name="Ensembl"/>
        </authorList>
    </citation>
    <scope>IDENTIFICATION</scope>
</reference>
<dbReference type="GeneTree" id="ENSGT00950000182870"/>
<dbReference type="GO" id="GO:0005813">
    <property type="term" value="C:centrosome"/>
    <property type="evidence" value="ECO:0007669"/>
    <property type="project" value="TreeGrafter"/>
</dbReference>
<feature type="region of interest" description="Disordered" evidence="2">
    <location>
        <begin position="1"/>
        <end position="25"/>
    </location>
</feature>
<name>A0A8D0H234_SPHPU</name>
<dbReference type="PANTHER" id="PTHR10337:SF6">
    <property type="entry name" value="CENTROSOMAL PROTEIN OF 152 KDA"/>
    <property type="match status" value="1"/>
</dbReference>
<evidence type="ECO:0000313" key="3">
    <source>
        <dbReference type="Ensembl" id="ENSSPUP00000014947.1"/>
    </source>
</evidence>
<dbReference type="AlphaFoldDB" id="A0A8D0H234"/>
<dbReference type="PANTHER" id="PTHR10337">
    <property type="entry name" value="SHC TRANSFORMING PROTEIN"/>
    <property type="match status" value="1"/>
</dbReference>
<keyword evidence="4" id="KW-1185">Reference proteome</keyword>
<evidence type="ECO:0000256" key="1">
    <source>
        <dbReference type="SAM" id="Coils"/>
    </source>
</evidence>
<dbReference type="Ensembl" id="ENSSPUT00000015938.1">
    <property type="protein sequence ID" value="ENSSPUP00000014947.1"/>
    <property type="gene ID" value="ENSSPUG00000011540.1"/>
</dbReference>
<sequence length="184" mass="21499">MQSEEEPDDAYLSRDAYNAQSHYQQNNLYHLPENFRPYTNGHQQEFNNQESKIVNFADAQNEHHQQQFGASEVSSGIPVEAYKVTYKPYQNNVQQKVPMTHDATRRNEVFEEMQREFLGTGENSSDNMQILQLQVLNKARGRQLEELNEQLEKSAQQIRYLSHQLAMIKDEKEGMSLSLQECQN</sequence>
<keyword evidence="1" id="KW-0175">Coiled coil</keyword>
<organism evidence="3 4">
    <name type="scientific">Sphenodon punctatus</name>
    <name type="common">Tuatara</name>
    <name type="synonym">Hatteria punctata</name>
    <dbReference type="NCBI Taxonomy" id="8508"/>
    <lineage>
        <taxon>Eukaryota</taxon>
        <taxon>Metazoa</taxon>
        <taxon>Chordata</taxon>
        <taxon>Craniata</taxon>
        <taxon>Vertebrata</taxon>
        <taxon>Euteleostomi</taxon>
        <taxon>Lepidosauria</taxon>
        <taxon>Sphenodontia</taxon>
        <taxon>Sphenodontidae</taxon>
        <taxon>Sphenodon</taxon>
    </lineage>
</organism>
<reference evidence="3" key="1">
    <citation type="submission" date="2025-08" db="UniProtKB">
        <authorList>
            <consortium name="Ensembl"/>
        </authorList>
    </citation>
    <scope>IDENTIFICATION</scope>
</reference>
<evidence type="ECO:0000313" key="4">
    <source>
        <dbReference type="Proteomes" id="UP000694392"/>
    </source>
</evidence>